<keyword evidence="2" id="KW-0736">Signalosome</keyword>
<dbReference type="EMBL" id="CDMZ01002234">
    <property type="protein sequence ID" value="CEM41434.1"/>
    <property type="molecule type" value="Genomic_DNA"/>
</dbReference>
<evidence type="ECO:0000259" key="4">
    <source>
        <dbReference type="PROSITE" id="PS50250"/>
    </source>
</evidence>
<feature type="compositionally biased region" description="Acidic residues" evidence="3">
    <location>
        <begin position="318"/>
        <end position="351"/>
    </location>
</feature>
<dbReference type="PANTHER" id="PTHR15350:SF5">
    <property type="entry name" value="COP9 SIGNALOSOME COMPLEX SUBUNIT 7"/>
    <property type="match status" value="1"/>
</dbReference>
<dbReference type="InterPro" id="IPR045237">
    <property type="entry name" value="COPS7/eIF3m"/>
</dbReference>
<name>A0A0G4HBL7_9ALVE</name>
<evidence type="ECO:0000256" key="3">
    <source>
        <dbReference type="SAM" id="MobiDB-lite"/>
    </source>
</evidence>
<organism evidence="5">
    <name type="scientific">Chromera velia CCMP2878</name>
    <dbReference type="NCBI Taxonomy" id="1169474"/>
    <lineage>
        <taxon>Eukaryota</taxon>
        <taxon>Sar</taxon>
        <taxon>Alveolata</taxon>
        <taxon>Colpodellida</taxon>
        <taxon>Chromeraceae</taxon>
        <taxon>Chromera</taxon>
    </lineage>
</organism>
<feature type="compositionally biased region" description="Basic and acidic residues" evidence="3">
    <location>
        <begin position="300"/>
        <end position="311"/>
    </location>
</feature>
<reference evidence="5" key="1">
    <citation type="submission" date="2014-11" db="EMBL/GenBank/DDBJ databases">
        <authorList>
            <person name="Otto D Thomas"/>
            <person name="Naeem Raeece"/>
        </authorList>
    </citation>
    <scope>NUCLEOTIDE SEQUENCE</scope>
</reference>
<protein>
    <recommendedName>
        <fullName evidence="4">PCI domain-containing protein</fullName>
    </recommendedName>
</protein>
<evidence type="ECO:0000313" key="5">
    <source>
        <dbReference type="EMBL" id="CEM41434.1"/>
    </source>
</evidence>
<feature type="compositionally biased region" description="Basic residues" evidence="3">
    <location>
        <begin position="285"/>
        <end position="299"/>
    </location>
</feature>
<dbReference type="InterPro" id="IPR000717">
    <property type="entry name" value="PCI_dom"/>
</dbReference>
<accession>A0A0G4HBL7</accession>
<dbReference type="Pfam" id="PF22061">
    <property type="entry name" value="CSN7_HB_subdom"/>
    <property type="match status" value="1"/>
</dbReference>
<comment type="similarity">
    <text evidence="1">Belongs to the CSN7/EIF3M family. CSN7 subfamily.</text>
</comment>
<sequence>MTEASPLEGFLALASSATGKAMEHTIKQVIEHKGIFVFAELLEHPSVQKFGSQSPENRKWVDLLRVFAFGTLGDFRQSASSLPPLSESAEKKLKLLTLVSMASRARQVSYSDLRSSLCISTDLELEALLIEALYAELIEGKLDQEARCLDVTSTFGRDVRPEEIREMREFLSQWNKRTQAALNAVQKTVEDQEGLHAKFTKTQKQAAEQARKMKYFLRDRRSQDRGDGFGSHAPPPGPGGGGGGKLSMRDLQQNVRVKPIQSVMGDVMQPQGDDAPEAGGGGGGGRRKDRFGGRGRQRKDRGGDSMVDSHAEPAFFDPELDDDDHELPEFDEDDDDMIDYDDEMMNPLEDG</sequence>
<gene>
    <name evidence="5" type="ORF">Cvel_26020</name>
</gene>
<feature type="region of interest" description="Disordered" evidence="3">
    <location>
        <begin position="265"/>
        <end position="351"/>
    </location>
</feature>
<dbReference type="PANTHER" id="PTHR15350">
    <property type="entry name" value="COP9 SIGNALOSOME COMPLEX SUBUNIT 7/DENDRITIC CELL PROTEIN GA17"/>
    <property type="match status" value="1"/>
</dbReference>
<dbReference type="AlphaFoldDB" id="A0A0G4HBL7"/>
<feature type="domain" description="PCI" evidence="4">
    <location>
        <begin position="1"/>
        <end position="156"/>
    </location>
</feature>
<proteinExistence type="inferred from homology"/>
<dbReference type="VEuPathDB" id="CryptoDB:Cvel_26020"/>
<dbReference type="PROSITE" id="PS50250">
    <property type="entry name" value="PCI"/>
    <property type="match status" value="1"/>
</dbReference>
<dbReference type="GO" id="GO:0008180">
    <property type="term" value="C:COP9 signalosome"/>
    <property type="evidence" value="ECO:0007669"/>
    <property type="project" value="UniProtKB-KW"/>
</dbReference>
<evidence type="ECO:0000256" key="2">
    <source>
        <dbReference type="ARBA" id="ARBA00022790"/>
    </source>
</evidence>
<dbReference type="SMART" id="SM00088">
    <property type="entry name" value="PINT"/>
    <property type="match status" value="1"/>
</dbReference>
<feature type="region of interest" description="Disordered" evidence="3">
    <location>
        <begin position="222"/>
        <end position="247"/>
    </location>
</feature>
<dbReference type="Pfam" id="PF01399">
    <property type="entry name" value="PCI"/>
    <property type="match status" value="1"/>
</dbReference>
<evidence type="ECO:0000256" key="1">
    <source>
        <dbReference type="ARBA" id="ARBA00008482"/>
    </source>
</evidence>